<dbReference type="AlphaFoldDB" id="A0A7C1K3X4"/>
<comment type="similarity">
    <text evidence="1">Belongs to the UPF0434 family.</text>
</comment>
<sequence>MVEQQPLIDPEFLEILACPACHASLELHGDRLICTGCGRRYRIEDGIPILLVDEAELSPEPGR</sequence>
<comment type="caution">
    <text evidence="2">The sequence shown here is derived from an EMBL/GenBank/DDBJ whole genome shotgun (WGS) entry which is preliminary data.</text>
</comment>
<dbReference type="HAMAP" id="MF_01187">
    <property type="entry name" value="UPF0434"/>
    <property type="match status" value="1"/>
</dbReference>
<dbReference type="Pfam" id="PF03966">
    <property type="entry name" value="Trm112p"/>
    <property type="match status" value="1"/>
</dbReference>
<evidence type="ECO:0000256" key="1">
    <source>
        <dbReference type="HAMAP-Rule" id="MF_01187"/>
    </source>
</evidence>
<organism evidence="2">
    <name type="scientific">Thermomicrobium roseum</name>
    <dbReference type="NCBI Taxonomy" id="500"/>
    <lineage>
        <taxon>Bacteria</taxon>
        <taxon>Pseudomonadati</taxon>
        <taxon>Thermomicrobiota</taxon>
        <taxon>Thermomicrobia</taxon>
        <taxon>Thermomicrobiales</taxon>
        <taxon>Thermomicrobiaceae</taxon>
        <taxon>Thermomicrobium</taxon>
    </lineage>
</organism>
<dbReference type="Gene3D" id="2.20.25.10">
    <property type="match status" value="1"/>
</dbReference>
<protein>
    <recommendedName>
        <fullName evidence="1">UPF0434 protein ENP47_04750</fullName>
    </recommendedName>
</protein>
<dbReference type="EMBL" id="DSJL01000009">
    <property type="protein sequence ID" value="HEF64890.1"/>
    <property type="molecule type" value="Genomic_DNA"/>
</dbReference>
<dbReference type="InterPro" id="IPR005651">
    <property type="entry name" value="Trm112-like"/>
</dbReference>
<accession>A0A7C1K3X4</accession>
<evidence type="ECO:0000313" key="2">
    <source>
        <dbReference type="EMBL" id="HEF64890.1"/>
    </source>
</evidence>
<reference evidence="2" key="1">
    <citation type="journal article" date="2020" name="mSystems">
        <title>Genome- and Community-Level Interaction Insights into Carbon Utilization and Element Cycling Functions of Hydrothermarchaeota in Hydrothermal Sediment.</title>
        <authorList>
            <person name="Zhou Z."/>
            <person name="Liu Y."/>
            <person name="Xu W."/>
            <person name="Pan J."/>
            <person name="Luo Z.H."/>
            <person name="Li M."/>
        </authorList>
    </citation>
    <scope>NUCLEOTIDE SEQUENCE [LARGE SCALE GENOMIC DNA]</scope>
    <source>
        <strain evidence="2">SpSt-222</strain>
    </source>
</reference>
<name>A0A7C1K3X4_THERO</name>
<proteinExistence type="inferred from homology"/>
<gene>
    <name evidence="2" type="ORF">ENP47_04750</name>
</gene>
<dbReference type="SUPFAM" id="SSF158997">
    <property type="entry name" value="Trm112p-like"/>
    <property type="match status" value="1"/>
</dbReference>